<dbReference type="AlphaFoldDB" id="M3AHX1"/>
<dbReference type="KEGG" id="pfj:MYCFIDRAFT_173226"/>
<organism evidence="2 3">
    <name type="scientific">Pseudocercospora fijiensis (strain CIRAD86)</name>
    <name type="common">Black leaf streak disease fungus</name>
    <name type="synonym">Mycosphaerella fijiensis</name>
    <dbReference type="NCBI Taxonomy" id="383855"/>
    <lineage>
        <taxon>Eukaryota</taxon>
        <taxon>Fungi</taxon>
        <taxon>Dikarya</taxon>
        <taxon>Ascomycota</taxon>
        <taxon>Pezizomycotina</taxon>
        <taxon>Dothideomycetes</taxon>
        <taxon>Dothideomycetidae</taxon>
        <taxon>Mycosphaerellales</taxon>
        <taxon>Mycosphaerellaceae</taxon>
        <taxon>Pseudocercospora</taxon>
    </lineage>
</organism>
<dbReference type="GeneID" id="19332948"/>
<name>M3AHX1_PSEFD</name>
<dbReference type="Proteomes" id="UP000016932">
    <property type="component" value="Unassembled WGS sequence"/>
</dbReference>
<evidence type="ECO:0000256" key="1">
    <source>
        <dbReference type="SAM" id="MobiDB-lite"/>
    </source>
</evidence>
<sequence length="154" mass="17033">MSYFLYCSTLYRIRHNNWIHLLTNLCLVYVHISTSLPTLWVKTNNNLTSQSHHQPGLAQSSTAIALSGSPRSIQLRLGLPPTIQLHPSTSGLLVLAHVTTQYCTVLFQLDASDLPASELHMIPSKQAEQTRYANGSPALSFRGHQASRQEAAGR</sequence>
<dbReference type="EMBL" id="KB446557">
    <property type="protein sequence ID" value="EME84191.1"/>
    <property type="molecule type" value="Genomic_DNA"/>
</dbReference>
<evidence type="ECO:0000313" key="2">
    <source>
        <dbReference type="EMBL" id="EME84191.1"/>
    </source>
</evidence>
<dbReference type="HOGENOM" id="CLU_1705013_0_0_1"/>
<feature type="region of interest" description="Disordered" evidence="1">
    <location>
        <begin position="128"/>
        <end position="154"/>
    </location>
</feature>
<dbReference type="VEuPathDB" id="FungiDB:MYCFIDRAFT_173226"/>
<accession>M3AHX1</accession>
<reference evidence="2 3" key="1">
    <citation type="journal article" date="2012" name="PLoS Pathog.">
        <title>Diverse lifestyles and strategies of plant pathogenesis encoded in the genomes of eighteen Dothideomycetes fungi.</title>
        <authorList>
            <person name="Ohm R.A."/>
            <person name="Feau N."/>
            <person name="Henrissat B."/>
            <person name="Schoch C.L."/>
            <person name="Horwitz B.A."/>
            <person name="Barry K.W."/>
            <person name="Condon B.J."/>
            <person name="Copeland A.C."/>
            <person name="Dhillon B."/>
            <person name="Glaser F."/>
            <person name="Hesse C.N."/>
            <person name="Kosti I."/>
            <person name="LaButti K."/>
            <person name="Lindquist E.A."/>
            <person name="Lucas S."/>
            <person name="Salamov A.A."/>
            <person name="Bradshaw R.E."/>
            <person name="Ciuffetti L."/>
            <person name="Hamelin R.C."/>
            <person name="Kema G.H.J."/>
            <person name="Lawrence C."/>
            <person name="Scott J.A."/>
            <person name="Spatafora J.W."/>
            <person name="Turgeon B.G."/>
            <person name="de Wit P.J.G.M."/>
            <person name="Zhong S."/>
            <person name="Goodwin S.B."/>
            <person name="Grigoriev I.V."/>
        </authorList>
    </citation>
    <scope>NUCLEOTIDE SEQUENCE [LARGE SCALE GENOMIC DNA]</scope>
    <source>
        <strain evidence="2 3">CIRAD86</strain>
    </source>
</reference>
<keyword evidence="3" id="KW-1185">Reference proteome</keyword>
<dbReference type="RefSeq" id="XP_007924815.1">
    <property type="nucleotide sequence ID" value="XM_007926624.1"/>
</dbReference>
<evidence type="ECO:0000313" key="3">
    <source>
        <dbReference type="Proteomes" id="UP000016932"/>
    </source>
</evidence>
<gene>
    <name evidence="2" type="ORF">MYCFIDRAFT_173226</name>
</gene>
<protein>
    <submittedName>
        <fullName evidence="2">Uncharacterized protein</fullName>
    </submittedName>
</protein>
<proteinExistence type="predicted"/>